<gene>
    <name evidence="5 6" type="primary">LOC111131357</name>
</gene>
<feature type="region of interest" description="Disordered" evidence="1">
    <location>
        <begin position="48"/>
        <end position="84"/>
    </location>
</feature>
<dbReference type="Proteomes" id="UP000694844">
    <property type="component" value="Chromosome 4"/>
</dbReference>
<proteinExistence type="predicted"/>
<keyword evidence="2" id="KW-0472">Membrane</keyword>
<name>A0A8B8E1Y6_CRAVI</name>
<evidence type="ECO:0000313" key="4">
    <source>
        <dbReference type="Proteomes" id="UP000694844"/>
    </source>
</evidence>
<dbReference type="RefSeq" id="XP_022334547.1">
    <property type="nucleotide sequence ID" value="XM_022478839.1"/>
</dbReference>
<dbReference type="GeneID" id="111131357"/>
<keyword evidence="2" id="KW-1133">Transmembrane helix</keyword>
<accession>A0A8B8E1Y6</accession>
<evidence type="ECO:0000313" key="6">
    <source>
        <dbReference type="RefSeq" id="XP_022334547.1"/>
    </source>
</evidence>
<evidence type="ECO:0000256" key="2">
    <source>
        <dbReference type="SAM" id="Phobius"/>
    </source>
</evidence>
<dbReference type="RefSeq" id="XP_022334546.1">
    <property type="nucleotide sequence ID" value="XM_022478838.1"/>
</dbReference>
<sequence>MKLFTSIGLFFILGLAFLHTKALNIHRSLKHGERREAEKKTQGLVHELPDLEGGSPCGGDRDETYFDPFEMEGGPPPCTSSTSPLPQIDLGETGLERKLLGLPGWEYLTVGLVVVAVTGIGGAVAIVFKKCGGLFGRRAKKDNDQTC</sequence>
<organism evidence="4 6">
    <name type="scientific">Crassostrea virginica</name>
    <name type="common">Eastern oyster</name>
    <dbReference type="NCBI Taxonomy" id="6565"/>
    <lineage>
        <taxon>Eukaryota</taxon>
        <taxon>Metazoa</taxon>
        <taxon>Spiralia</taxon>
        <taxon>Lophotrochozoa</taxon>
        <taxon>Mollusca</taxon>
        <taxon>Bivalvia</taxon>
        <taxon>Autobranchia</taxon>
        <taxon>Pteriomorphia</taxon>
        <taxon>Ostreida</taxon>
        <taxon>Ostreoidea</taxon>
        <taxon>Ostreidae</taxon>
        <taxon>Crassostrea</taxon>
    </lineage>
</organism>
<evidence type="ECO:0000256" key="1">
    <source>
        <dbReference type="SAM" id="MobiDB-lite"/>
    </source>
</evidence>
<evidence type="ECO:0000313" key="5">
    <source>
        <dbReference type="RefSeq" id="XP_022334546.1"/>
    </source>
</evidence>
<evidence type="ECO:0000256" key="3">
    <source>
        <dbReference type="SAM" id="SignalP"/>
    </source>
</evidence>
<feature type="signal peptide" evidence="3">
    <location>
        <begin position="1"/>
        <end position="22"/>
    </location>
</feature>
<dbReference type="OrthoDB" id="6206599at2759"/>
<dbReference type="KEGG" id="cvn:111131357"/>
<reference evidence="5 6" key="1">
    <citation type="submission" date="2025-04" db="UniProtKB">
        <authorList>
            <consortium name="RefSeq"/>
        </authorList>
    </citation>
    <scope>IDENTIFICATION</scope>
    <source>
        <tissue evidence="5 6">Whole sample</tissue>
    </source>
</reference>
<keyword evidence="4" id="KW-1185">Reference proteome</keyword>
<keyword evidence="2" id="KW-0812">Transmembrane</keyword>
<feature type="chain" id="PRO_5044666377" evidence="3">
    <location>
        <begin position="23"/>
        <end position="147"/>
    </location>
</feature>
<protein>
    <submittedName>
        <fullName evidence="5">Uncharacterized protein LOC111131357 isoform X1</fullName>
    </submittedName>
    <submittedName>
        <fullName evidence="6">Uncharacterized protein LOC111131357 isoform X2</fullName>
    </submittedName>
</protein>
<keyword evidence="3" id="KW-0732">Signal</keyword>
<feature type="transmembrane region" description="Helical" evidence="2">
    <location>
        <begin position="107"/>
        <end position="128"/>
    </location>
</feature>
<dbReference type="AlphaFoldDB" id="A0A8B8E1Y6"/>